<feature type="domain" description="Aminoacyl-transfer RNA synthetases class-II family profile" evidence="6">
    <location>
        <begin position="143"/>
        <end position="455"/>
    </location>
</feature>
<proteinExistence type="predicted"/>
<keyword evidence="1" id="KW-0436">Ligase</keyword>
<dbReference type="PANTHER" id="PTHR22594">
    <property type="entry name" value="ASPARTYL/LYSYL-TRNA SYNTHETASE"/>
    <property type="match status" value="1"/>
</dbReference>
<dbReference type="SUPFAM" id="SSF50249">
    <property type="entry name" value="Nucleic acid-binding proteins"/>
    <property type="match status" value="1"/>
</dbReference>
<sequence length="467" mass="52122">MMSAHASYSLAGSSPNGDYSSPISDSLDFLTQMSDSFGTTQLVVLPQSAQGESEVLTALSDVPVESTVLIEGEVTLRPEKQRRPEPAGDVEVQVKKFTLLNPADRNMPFLPSDTQNLANEDLRMQYRYLDLRRSELSANLRKRSHVAHVVRTVLNERDFLEVETPVLLKSTPEGAREFLVPTRQTASSRKPHDLSNPDPLFYALPQSPQQPKQLLMCSGGVDRYYQLARCFRDEDGRKDRQPEFTQVDMEMAFVSWGPTPTDAERGWRIGGTEVREVIEDIMKAIWAKVEHVELPDRFRVMTYGEAMRRFGSDKPDTRFGLEVADVKEVLPDETLTALRDARETIECLVVRASDDSAFISAARECHTGGAAERVIITEDNAASWLRDSQTVRLVTDDEQLQNDVTDSAGLTVSPGDIVWLSKRRDPPEGGSTVLGRQRLIIAETAQALGKSLIYPNPHLILPSVSHD</sequence>
<dbReference type="GO" id="GO:0006422">
    <property type="term" value="P:aspartyl-tRNA aminoacylation"/>
    <property type="evidence" value="ECO:0007669"/>
    <property type="project" value="TreeGrafter"/>
</dbReference>
<dbReference type="Pfam" id="PF00152">
    <property type="entry name" value="tRNA-synt_2"/>
    <property type="match status" value="1"/>
</dbReference>
<evidence type="ECO:0000256" key="4">
    <source>
        <dbReference type="ARBA" id="ARBA00022917"/>
    </source>
</evidence>
<dbReference type="InterPro" id="IPR004364">
    <property type="entry name" value="Aa-tRNA-synt_II"/>
</dbReference>
<keyword evidence="4" id="KW-0648">Protein biosynthesis</keyword>
<dbReference type="InterPro" id="IPR045864">
    <property type="entry name" value="aa-tRNA-synth_II/BPL/LPL"/>
</dbReference>
<evidence type="ECO:0000313" key="8">
    <source>
        <dbReference type="Proteomes" id="UP000310158"/>
    </source>
</evidence>
<organism evidence="7 8">
    <name type="scientific">Bondarzewia mesenterica</name>
    <dbReference type="NCBI Taxonomy" id="1095465"/>
    <lineage>
        <taxon>Eukaryota</taxon>
        <taxon>Fungi</taxon>
        <taxon>Dikarya</taxon>
        <taxon>Basidiomycota</taxon>
        <taxon>Agaricomycotina</taxon>
        <taxon>Agaricomycetes</taxon>
        <taxon>Russulales</taxon>
        <taxon>Bondarzewiaceae</taxon>
        <taxon>Bondarzewia</taxon>
    </lineage>
</organism>
<evidence type="ECO:0000256" key="5">
    <source>
        <dbReference type="ARBA" id="ARBA00023146"/>
    </source>
</evidence>
<dbReference type="GO" id="GO:0005524">
    <property type="term" value="F:ATP binding"/>
    <property type="evidence" value="ECO:0007669"/>
    <property type="project" value="UniProtKB-KW"/>
</dbReference>
<reference evidence="7 8" key="1">
    <citation type="submission" date="2019-02" db="EMBL/GenBank/DDBJ databases">
        <title>Genome sequencing of the rare red list fungi Bondarzewia mesenterica.</title>
        <authorList>
            <person name="Buettner E."/>
            <person name="Kellner H."/>
        </authorList>
    </citation>
    <scope>NUCLEOTIDE SEQUENCE [LARGE SCALE GENOMIC DNA]</scope>
    <source>
        <strain evidence="7 8">DSM 108281</strain>
    </source>
</reference>
<evidence type="ECO:0000313" key="7">
    <source>
        <dbReference type="EMBL" id="THH18550.1"/>
    </source>
</evidence>
<name>A0A4S4M6S2_9AGAM</name>
<keyword evidence="2" id="KW-0547">Nucleotide-binding</keyword>
<protein>
    <recommendedName>
        <fullName evidence="6">Aminoacyl-transfer RNA synthetases class-II family profile domain-containing protein</fullName>
    </recommendedName>
</protein>
<dbReference type="PANTHER" id="PTHR22594:SF5">
    <property type="entry name" value="ASPARTATE--TRNA LIGASE, MITOCHONDRIAL"/>
    <property type="match status" value="1"/>
</dbReference>
<dbReference type="Proteomes" id="UP000310158">
    <property type="component" value="Unassembled WGS sequence"/>
</dbReference>
<evidence type="ECO:0000256" key="1">
    <source>
        <dbReference type="ARBA" id="ARBA00022598"/>
    </source>
</evidence>
<dbReference type="GO" id="GO:0004815">
    <property type="term" value="F:aspartate-tRNA ligase activity"/>
    <property type="evidence" value="ECO:0007669"/>
    <property type="project" value="TreeGrafter"/>
</dbReference>
<evidence type="ECO:0000259" key="6">
    <source>
        <dbReference type="PROSITE" id="PS50862"/>
    </source>
</evidence>
<dbReference type="InterPro" id="IPR006195">
    <property type="entry name" value="aa-tRNA-synth_II"/>
</dbReference>
<dbReference type="GO" id="GO:0005739">
    <property type="term" value="C:mitochondrion"/>
    <property type="evidence" value="ECO:0007669"/>
    <property type="project" value="TreeGrafter"/>
</dbReference>
<dbReference type="OrthoDB" id="439710at2759"/>
<dbReference type="PROSITE" id="PS50862">
    <property type="entry name" value="AA_TRNA_LIGASE_II"/>
    <property type="match status" value="1"/>
</dbReference>
<evidence type="ECO:0000256" key="3">
    <source>
        <dbReference type="ARBA" id="ARBA00022840"/>
    </source>
</evidence>
<dbReference type="SUPFAM" id="SSF55681">
    <property type="entry name" value="Class II aaRS and biotin synthetases"/>
    <property type="match status" value="1"/>
</dbReference>
<comment type="caution">
    <text evidence="7">The sequence shown here is derived from an EMBL/GenBank/DDBJ whole genome shotgun (WGS) entry which is preliminary data.</text>
</comment>
<dbReference type="Gene3D" id="3.30.930.10">
    <property type="entry name" value="Bira Bifunctional Protein, Domain 2"/>
    <property type="match status" value="1"/>
</dbReference>
<dbReference type="Gene3D" id="3.30.1360.30">
    <property type="entry name" value="GAD-like domain"/>
    <property type="match status" value="1"/>
</dbReference>
<gene>
    <name evidence="7" type="ORF">EW146_g2434</name>
</gene>
<dbReference type="EMBL" id="SGPL01000072">
    <property type="protein sequence ID" value="THH18550.1"/>
    <property type="molecule type" value="Genomic_DNA"/>
</dbReference>
<dbReference type="Gene3D" id="2.40.50.140">
    <property type="entry name" value="Nucleic acid-binding proteins"/>
    <property type="match status" value="1"/>
</dbReference>
<accession>A0A4S4M6S2</accession>
<keyword evidence="3" id="KW-0067">ATP-binding</keyword>
<dbReference type="InterPro" id="IPR012340">
    <property type="entry name" value="NA-bd_OB-fold"/>
</dbReference>
<keyword evidence="8" id="KW-1185">Reference proteome</keyword>
<keyword evidence="5" id="KW-0030">Aminoacyl-tRNA synthetase</keyword>
<dbReference type="AlphaFoldDB" id="A0A4S4M6S2"/>
<evidence type="ECO:0000256" key="2">
    <source>
        <dbReference type="ARBA" id="ARBA00022741"/>
    </source>
</evidence>
<dbReference type="InterPro" id="IPR004115">
    <property type="entry name" value="GAD-like_sf"/>
</dbReference>